<dbReference type="GO" id="GO:0031490">
    <property type="term" value="F:chromatin DNA binding"/>
    <property type="evidence" value="ECO:0007669"/>
    <property type="project" value="TreeGrafter"/>
</dbReference>
<proteinExistence type="predicted"/>
<feature type="compositionally biased region" description="Basic and acidic residues" evidence="4">
    <location>
        <begin position="45"/>
        <end position="55"/>
    </location>
</feature>
<dbReference type="GO" id="GO:0006357">
    <property type="term" value="P:regulation of transcription by RNA polymerase II"/>
    <property type="evidence" value="ECO:0007669"/>
    <property type="project" value="TreeGrafter"/>
</dbReference>
<dbReference type="Pfam" id="PF02373">
    <property type="entry name" value="JmjC"/>
    <property type="match status" value="1"/>
</dbReference>
<dbReference type="Gene3D" id="2.60.120.650">
    <property type="entry name" value="Cupin"/>
    <property type="match status" value="1"/>
</dbReference>
<evidence type="ECO:0000313" key="7">
    <source>
        <dbReference type="Proteomes" id="UP000238274"/>
    </source>
</evidence>
<dbReference type="GO" id="GO:0000118">
    <property type="term" value="C:histone deacetylase complex"/>
    <property type="evidence" value="ECO:0007669"/>
    <property type="project" value="TreeGrafter"/>
</dbReference>
<dbReference type="SUPFAM" id="SSF51197">
    <property type="entry name" value="Clavaminate synthase-like"/>
    <property type="match status" value="1"/>
</dbReference>
<dbReference type="PANTHER" id="PTHR12549">
    <property type="entry name" value="JMJC DOMAIN-CONTAINING HISTONE DEMETHYLATION PROTEIN"/>
    <property type="match status" value="1"/>
</dbReference>
<dbReference type="VEuPathDB" id="FungiDB:PSHT_03241"/>
<dbReference type="GO" id="GO:0032454">
    <property type="term" value="F:histone H3K9 demethylase activity"/>
    <property type="evidence" value="ECO:0007669"/>
    <property type="project" value="InterPro"/>
</dbReference>
<organism evidence="6 7">
    <name type="scientific">Puccinia striiformis</name>
    <dbReference type="NCBI Taxonomy" id="27350"/>
    <lineage>
        <taxon>Eukaryota</taxon>
        <taxon>Fungi</taxon>
        <taxon>Dikarya</taxon>
        <taxon>Basidiomycota</taxon>
        <taxon>Pucciniomycotina</taxon>
        <taxon>Pucciniomycetes</taxon>
        <taxon>Pucciniales</taxon>
        <taxon>Pucciniaceae</taxon>
        <taxon>Puccinia</taxon>
    </lineage>
</organism>
<dbReference type="Proteomes" id="UP000238274">
    <property type="component" value="Unassembled WGS sequence"/>
</dbReference>
<comment type="caution">
    <text evidence="6">The sequence shown here is derived from an EMBL/GenBank/DDBJ whole genome shotgun (WGS) entry which is preliminary data.</text>
</comment>
<keyword evidence="2" id="KW-0479">Metal-binding</keyword>
<sequence>MDEHEPLSDSERLLYQGSVETILSLGEYTRDKERERKLTPNYSDQPKDSSRKRTSDQLSTQKPKKIKQIRRAWSHADPSVEVLPTLEELSDQDGNLPDDLIFELQSTTCISLPATLSHYKCSPCISRPSGYICAFRFIRYWICEKQAISNRIVGGPTIPSQTDQASQLDYQTPKFPVEFNRLPDLEDLLSLRRSLAKILLPAIESELEWSSDPLVKFIGRRIDLVTKCDYCSATLIGAAWLCSRCGAEACTRCFDLLVERGNTPINSDWLKRLKACTKWHRTHTPNEHLKISHITRGELVSLRDQMIILTSTEQQPIQHFPARTTPLEDPPPYSIPADLLRFLYHPEDDSSEPYIKINVHDLEADPRIFDTLWSAGQMIVVTGMNDRLRLHWTPDYFREKYGEDVCERIDSNCPKQVPIITTVSKFFKDFLDHHHHQPSSENHKVWKLRDWPPEADFQNQFPELFADFEQAIPIPDITTRFGIRNVAGHFPTNANVPDMLKVQKSALLDHLHISSPDLHFFFCLDVHRYEELRSSRITWLNSVSFFTVSKINDSCSLRTERAFVFRLHMDVADAINIQTYASIEDNEGCALWHLYHAKDSETLRRFLYDYQARELDVSVDEVKNKLDDPIHTTRIYINADMRKTLREEYGVKGWEVKQKPGEAIFIPAYTAHQVCNLANCIKVAADFVSPHSIERCIKLTEEFRVQNHEHRKPWREDLLQINQMLLYAFLSTGRNPEEFKVKKL</sequence>
<accession>A0A2S4WFZ5</accession>
<gene>
    <name evidence="6" type="ORF">PSHT_03241</name>
</gene>
<dbReference type="GO" id="GO:0003712">
    <property type="term" value="F:transcription coregulator activity"/>
    <property type="evidence" value="ECO:0007669"/>
    <property type="project" value="TreeGrafter"/>
</dbReference>
<evidence type="ECO:0000256" key="4">
    <source>
        <dbReference type="SAM" id="MobiDB-lite"/>
    </source>
</evidence>
<reference evidence="7" key="3">
    <citation type="journal article" date="2018" name="Mol. Plant Microbe Interact.">
        <title>Genome sequence resources for the wheat stripe rust pathogen (Puccinia striiformis f. sp. tritici) and the barley stripe rust pathogen (Puccinia striiformis f. sp. hordei).</title>
        <authorList>
            <person name="Xia C."/>
            <person name="Wang M."/>
            <person name="Yin C."/>
            <person name="Cornejo O.E."/>
            <person name="Hulbert S.H."/>
            <person name="Chen X."/>
        </authorList>
    </citation>
    <scope>NUCLEOTIDE SEQUENCE [LARGE SCALE GENOMIC DNA]</scope>
    <source>
        <strain evidence="7">93TX-2</strain>
    </source>
</reference>
<dbReference type="InterPro" id="IPR003347">
    <property type="entry name" value="JmjC_dom"/>
</dbReference>
<evidence type="ECO:0000256" key="1">
    <source>
        <dbReference type="ARBA" id="ARBA00004123"/>
    </source>
</evidence>
<evidence type="ECO:0000313" key="6">
    <source>
        <dbReference type="EMBL" id="POW20672.1"/>
    </source>
</evidence>
<reference evidence="7" key="2">
    <citation type="journal article" date="2018" name="BMC Genomics">
        <title>Genomic insights into host adaptation between the wheat stripe rust pathogen (Puccinia striiformis f. sp. tritici) and the barley stripe rust pathogen (Puccinia striiformis f. sp. hordei).</title>
        <authorList>
            <person name="Xia C."/>
            <person name="Wang M."/>
            <person name="Yin C."/>
            <person name="Cornejo O.E."/>
            <person name="Hulbert S.H."/>
            <person name="Chen X."/>
        </authorList>
    </citation>
    <scope>NUCLEOTIDE SEQUENCE [LARGE SCALE GENOMIC DNA]</scope>
    <source>
        <strain evidence="7">93TX-2</strain>
    </source>
</reference>
<evidence type="ECO:0000259" key="5">
    <source>
        <dbReference type="PROSITE" id="PS51184"/>
    </source>
</evidence>
<dbReference type="InterPro" id="IPR045109">
    <property type="entry name" value="LSDs-like"/>
</dbReference>
<reference evidence="6 7" key="1">
    <citation type="submission" date="2017-12" db="EMBL/GenBank/DDBJ databases">
        <title>Gene loss provides genomic basis for host adaptation in cereal stripe rust fungi.</title>
        <authorList>
            <person name="Xia C."/>
        </authorList>
    </citation>
    <scope>NUCLEOTIDE SEQUENCE [LARGE SCALE GENOMIC DNA]</scope>
    <source>
        <strain evidence="6 7">93TX-2</strain>
    </source>
</reference>
<name>A0A2S4WFZ5_9BASI</name>
<comment type="subcellular location">
    <subcellularLocation>
        <location evidence="1">Nucleus</location>
    </subcellularLocation>
</comment>
<dbReference type="PROSITE" id="PS51184">
    <property type="entry name" value="JMJC"/>
    <property type="match status" value="1"/>
</dbReference>
<dbReference type="SMART" id="SM00558">
    <property type="entry name" value="JmjC"/>
    <property type="match status" value="1"/>
</dbReference>
<dbReference type="GO" id="GO:0046872">
    <property type="term" value="F:metal ion binding"/>
    <property type="evidence" value="ECO:0007669"/>
    <property type="project" value="UniProtKB-KW"/>
</dbReference>
<feature type="compositionally biased region" description="Basic and acidic residues" evidence="4">
    <location>
        <begin position="28"/>
        <end position="38"/>
    </location>
</feature>
<feature type="region of interest" description="Disordered" evidence="4">
    <location>
        <begin position="26"/>
        <end position="70"/>
    </location>
</feature>
<evidence type="ECO:0000256" key="3">
    <source>
        <dbReference type="ARBA" id="ARBA00023242"/>
    </source>
</evidence>
<evidence type="ECO:0000256" key="2">
    <source>
        <dbReference type="ARBA" id="ARBA00022723"/>
    </source>
</evidence>
<keyword evidence="7" id="KW-1185">Reference proteome</keyword>
<keyword evidence="3" id="KW-0539">Nucleus</keyword>
<dbReference type="GO" id="GO:0000785">
    <property type="term" value="C:chromatin"/>
    <property type="evidence" value="ECO:0007669"/>
    <property type="project" value="TreeGrafter"/>
</dbReference>
<feature type="domain" description="JmjC" evidence="5">
    <location>
        <begin position="527"/>
        <end position="704"/>
    </location>
</feature>
<dbReference type="AlphaFoldDB" id="A0A2S4WFZ5"/>
<dbReference type="EMBL" id="PKSM01000030">
    <property type="protein sequence ID" value="POW20672.1"/>
    <property type="molecule type" value="Genomic_DNA"/>
</dbReference>
<dbReference type="OrthoDB" id="1667110at2759"/>
<dbReference type="PANTHER" id="PTHR12549:SF38">
    <property type="entry name" value="JMJC DOMAIN-CONTAINING HISTONE DEMETHYLASE 2, ISOFORM A"/>
    <property type="match status" value="1"/>
</dbReference>
<dbReference type="VEuPathDB" id="FungiDB:PSTT_13397"/>
<protein>
    <recommendedName>
        <fullName evidence="5">JmjC domain-containing protein</fullName>
    </recommendedName>
</protein>